<name>A0AB39MND3_9ACTN</name>
<dbReference type="SUPFAM" id="SSF51905">
    <property type="entry name" value="FAD/NAD(P)-binding domain"/>
    <property type="match status" value="1"/>
</dbReference>
<dbReference type="Gene3D" id="3.50.50.60">
    <property type="entry name" value="FAD/NAD(P)-binding domain"/>
    <property type="match status" value="1"/>
</dbReference>
<feature type="compositionally biased region" description="Low complexity" evidence="1">
    <location>
        <begin position="473"/>
        <end position="484"/>
    </location>
</feature>
<evidence type="ECO:0000313" key="2">
    <source>
        <dbReference type="EMBL" id="XDQ07507.1"/>
    </source>
</evidence>
<accession>A0AB39MND3</accession>
<protein>
    <submittedName>
        <fullName evidence="2">FAD-dependent oxidoreductase</fullName>
    </submittedName>
</protein>
<reference evidence="2" key="1">
    <citation type="submission" date="2024-07" db="EMBL/GenBank/DDBJ databases">
        <authorList>
            <person name="Yu S.T."/>
        </authorList>
    </citation>
    <scope>NUCLEOTIDE SEQUENCE</scope>
    <source>
        <strain evidence="2">R08</strain>
    </source>
</reference>
<dbReference type="InterPro" id="IPR036188">
    <property type="entry name" value="FAD/NAD-bd_sf"/>
</dbReference>
<dbReference type="RefSeq" id="WP_369192285.1">
    <property type="nucleotide sequence ID" value="NZ_CP163431.1"/>
</dbReference>
<dbReference type="AlphaFoldDB" id="A0AB39MND3"/>
<feature type="compositionally biased region" description="Pro residues" evidence="1">
    <location>
        <begin position="485"/>
        <end position="496"/>
    </location>
</feature>
<evidence type="ECO:0000256" key="1">
    <source>
        <dbReference type="SAM" id="MobiDB-lite"/>
    </source>
</evidence>
<dbReference type="Pfam" id="PF13450">
    <property type="entry name" value="NAD_binding_8"/>
    <property type="match status" value="1"/>
</dbReference>
<dbReference type="EMBL" id="CP163431">
    <property type="protein sequence ID" value="XDQ07507.1"/>
    <property type="molecule type" value="Genomic_DNA"/>
</dbReference>
<dbReference type="PANTHER" id="PTHR43422">
    <property type="entry name" value="THIAMINE THIAZOLE SYNTHASE"/>
    <property type="match status" value="1"/>
</dbReference>
<organism evidence="2">
    <name type="scientific">Streptomyces sp. R08</name>
    <dbReference type="NCBI Taxonomy" id="3238624"/>
    <lineage>
        <taxon>Bacteria</taxon>
        <taxon>Bacillati</taxon>
        <taxon>Actinomycetota</taxon>
        <taxon>Actinomycetes</taxon>
        <taxon>Kitasatosporales</taxon>
        <taxon>Streptomycetaceae</taxon>
        <taxon>Streptomyces</taxon>
    </lineage>
</organism>
<sequence length="504" mass="52320">MSAYAGAGAGGGHGRAVVVGAGLAGLTAARALANFMDHVTVIERDWVPSGPGRRPGVPQARHTHTLVPAAHQGLERLFPGIGQDLAGAGAVPLTVPRDLLVLGPAGWLPRFDAGLSLLSAGRDLIDAAVRARLRTDPKVTFLPGHEVVGLRGGRHDTVTGVWVRARDRAAADGKGIRRLLPAEFVVDASGRGSHAPRWLAELGYPAPPQTLAAAPAAFATAAFAPPVGHVADWKSLLVTAAPGLPRQGVLHPVEGGRWSVTLTLPGAARPPAGHPALLHAARTLRHPLLHDLLTAATPLGPVYGCTRTGARWHRYEKLRRWPDQFLVVGDALADLDAAHGHGMALAVQCALALDQVLTGHGTAVGISHRLRHALARQVAPAWRQAHPAPRPAGGLRARYAARIAAAATTDPHAAALLLHPLHPAPPPALAALRPRVLRAALRTPPGPAPFAPPSTTHGPDTPRRRTPAPPMAPAVRPAGAVPARPADPPPPTPAPAPAGERRRP</sequence>
<proteinExistence type="predicted"/>
<dbReference type="PANTHER" id="PTHR43422:SF3">
    <property type="entry name" value="THIAMINE THIAZOLE SYNTHASE"/>
    <property type="match status" value="1"/>
</dbReference>
<feature type="region of interest" description="Disordered" evidence="1">
    <location>
        <begin position="441"/>
        <end position="504"/>
    </location>
</feature>
<gene>
    <name evidence="2" type="ORF">AB5J58_48295</name>
</gene>